<evidence type="ECO:0000313" key="8">
    <source>
        <dbReference type="Proteomes" id="UP000236520"/>
    </source>
</evidence>
<sequence length="312" mass="32921">MTATAPLAERVLRGEQGALARALTLVERRAPGCDEVVAELHRAAGRAHVIGVTGPPGSGKSTLVAAMAAEYRRAGRTVGIIAVDPSSVFTGGAILGDRIRMSELAGDRGVFIRSFATRGALGGLARVALDAVTVLDAAGRDIVVLETVGVGQAEVDVVSGAQSVAVVSVPGLGDGVQAIKAGLLEIADVHVVNKADREGAHRTVSELREMLRLSRRRPGQWNVPVEQTVAHSGEGVPDLIERFDEHMTWMAGNGERERRARRAAATRIRWAAEELVRGRLRPGSPAFDAAVDEVAGKRDDPAAAARRLLEQL</sequence>
<dbReference type="EMBL" id="LJIW01000001">
    <property type="protein sequence ID" value="PNG96047.1"/>
    <property type="molecule type" value="Genomic_DNA"/>
</dbReference>
<comment type="similarity">
    <text evidence="1">Belongs to the SIMIBI class G3E GTPase family. ArgK/MeaB subfamily.</text>
</comment>
<evidence type="ECO:0000256" key="2">
    <source>
        <dbReference type="ARBA" id="ARBA00022741"/>
    </source>
</evidence>
<organism evidence="7 8">
    <name type="scientific">Streptomyces malaysiensis</name>
    <dbReference type="NCBI Taxonomy" id="92644"/>
    <lineage>
        <taxon>Bacteria</taxon>
        <taxon>Bacillati</taxon>
        <taxon>Actinomycetota</taxon>
        <taxon>Actinomycetes</taxon>
        <taxon>Kitasatosporales</taxon>
        <taxon>Streptomycetaceae</taxon>
        <taxon>Streptomyces</taxon>
        <taxon>Streptomyces violaceusniger group</taxon>
    </lineage>
</organism>
<evidence type="ECO:0000256" key="3">
    <source>
        <dbReference type="ARBA" id="ARBA00022801"/>
    </source>
</evidence>
<dbReference type="CDD" id="cd03114">
    <property type="entry name" value="MMAA-like"/>
    <property type="match status" value="1"/>
</dbReference>
<keyword evidence="5" id="KW-0143">Chaperone</keyword>
<dbReference type="SMART" id="SM00382">
    <property type="entry name" value="AAA"/>
    <property type="match status" value="1"/>
</dbReference>
<name>A0A2J7Z6Z1_STRMQ</name>
<dbReference type="NCBIfam" id="TIGR00750">
    <property type="entry name" value="lao"/>
    <property type="match status" value="1"/>
</dbReference>
<keyword evidence="3" id="KW-0378">Hydrolase</keyword>
<keyword evidence="4" id="KW-0342">GTP-binding</keyword>
<gene>
    <name evidence="7" type="ORF">SMF913_12072</name>
</gene>
<evidence type="ECO:0000313" key="7">
    <source>
        <dbReference type="EMBL" id="PNG96047.1"/>
    </source>
</evidence>
<proteinExistence type="inferred from homology"/>
<dbReference type="InterPro" id="IPR003593">
    <property type="entry name" value="AAA+_ATPase"/>
</dbReference>
<evidence type="ECO:0000256" key="4">
    <source>
        <dbReference type="ARBA" id="ARBA00023134"/>
    </source>
</evidence>
<reference evidence="7 8" key="1">
    <citation type="submission" date="2015-09" db="EMBL/GenBank/DDBJ databases">
        <title>Genome sequence, genome mining and natural product profiling of a biocontrol bacterium Streptomyces malaysiensis F913.</title>
        <authorList>
            <person name="Xu Y."/>
            <person name="Wei J."/>
            <person name="Xie J."/>
            <person name="Li T."/>
            <person name="Zhou Z."/>
        </authorList>
    </citation>
    <scope>NUCLEOTIDE SEQUENCE [LARGE SCALE GENOMIC DNA]</scope>
    <source>
        <strain evidence="7 8">F913</strain>
    </source>
</reference>
<dbReference type="InterPro" id="IPR005129">
    <property type="entry name" value="GTPase_ArgK"/>
</dbReference>
<dbReference type="Pfam" id="PF03308">
    <property type="entry name" value="MeaB"/>
    <property type="match status" value="1"/>
</dbReference>
<dbReference type="PANTHER" id="PTHR43087">
    <property type="entry name" value="LYSINE/ARGININE/ORNITHINE TRANSPORT SYSTEM KINASE"/>
    <property type="match status" value="1"/>
</dbReference>
<evidence type="ECO:0000256" key="1">
    <source>
        <dbReference type="ARBA" id="ARBA00009625"/>
    </source>
</evidence>
<dbReference type="SUPFAM" id="SSF52540">
    <property type="entry name" value="P-loop containing nucleoside triphosphate hydrolases"/>
    <property type="match status" value="1"/>
</dbReference>
<dbReference type="AlphaFoldDB" id="A0A2J7Z6Z1"/>
<keyword evidence="8" id="KW-1185">Reference proteome</keyword>
<keyword evidence="2" id="KW-0547">Nucleotide-binding</keyword>
<comment type="caution">
    <text evidence="7">The sequence shown here is derived from an EMBL/GenBank/DDBJ whole genome shotgun (WGS) entry which is preliminary data.</text>
</comment>
<feature type="domain" description="AAA+ ATPase" evidence="6">
    <location>
        <begin position="46"/>
        <end position="197"/>
    </location>
</feature>
<evidence type="ECO:0000256" key="5">
    <source>
        <dbReference type="ARBA" id="ARBA00023186"/>
    </source>
</evidence>
<dbReference type="PANTHER" id="PTHR43087:SF1">
    <property type="entry name" value="LAO_AO TRANSPORT SYSTEM ATPASE"/>
    <property type="match status" value="1"/>
</dbReference>
<dbReference type="GO" id="GO:0005525">
    <property type="term" value="F:GTP binding"/>
    <property type="evidence" value="ECO:0007669"/>
    <property type="project" value="UniProtKB-KW"/>
</dbReference>
<protein>
    <submittedName>
        <fullName evidence="7">GTPase</fullName>
    </submittedName>
</protein>
<dbReference type="Proteomes" id="UP000236520">
    <property type="component" value="Unassembled WGS sequence"/>
</dbReference>
<dbReference type="GO" id="GO:0003924">
    <property type="term" value="F:GTPase activity"/>
    <property type="evidence" value="ECO:0007669"/>
    <property type="project" value="InterPro"/>
</dbReference>
<evidence type="ECO:0000259" key="6">
    <source>
        <dbReference type="SMART" id="SM00382"/>
    </source>
</evidence>
<accession>A0A2J7Z6Z1</accession>
<dbReference type="InterPro" id="IPR027417">
    <property type="entry name" value="P-loop_NTPase"/>
</dbReference>
<dbReference type="InterPro" id="IPR052040">
    <property type="entry name" value="GTPase/Isobutyryl-CoA_mutase"/>
</dbReference>
<dbReference type="RefSeq" id="WP_093700938.1">
    <property type="nucleotide sequence ID" value="NZ_JBHWGE010000074.1"/>
</dbReference>
<dbReference type="Gene3D" id="3.40.50.300">
    <property type="entry name" value="P-loop containing nucleotide triphosphate hydrolases"/>
    <property type="match status" value="1"/>
</dbReference>